<dbReference type="EMBL" id="QEAO01000004">
    <property type="protein sequence ID" value="TPX36572.1"/>
    <property type="molecule type" value="Genomic_DNA"/>
</dbReference>
<dbReference type="Pfam" id="PF16076">
    <property type="entry name" value="Acyltransf_C"/>
    <property type="match status" value="1"/>
</dbReference>
<dbReference type="RefSeq" id="XP_031026786.1">
    <property type="nucleotide sequence ID" value="XM_031167205.1"/>
</dbReference>
<dbReference type="InterPro" id="IPR032098">
    <property type="entry name" value="Acyltransf_C"/>
</dbReference>
<dbReference type="Pfam" id="PF01553">
    <property type="entry name" value="Acyltransferase"/>
    <property type="match status" value="1"/>
</dbReference>
<dbReference type="GO" id="GO:0016746">
    <property type="term" value="F:acyltransferase activity"/>
    <property type="evidence" value="ECO:0007669"/>
    <property type="project" value="UniProtKB-KW"/>
</dbReference>
<evidence type="ECO:0000259" key="5">
    <source>
        <dbReference type="SMART" id="SM00563"/>
    </source>
</evidence>
<dbReference type="SUPFAM" id="SSF69593">
    <property type="entry name" value="Glycerol-3-phosphate (1)-acyltransferase"/>
    <property type="match status" value="1"/>
</dbReference>
<sequence>MNRETNGQVAHVLTQALKAQKKISVFGIILLGTGIAINVLQVTLALLLIGNRHLFRLANVHFEATFISCLVLVTWILDPSKLIVQGDTNGLFERYNFKGSARKQTDGNGVGSANSDESVALHMLINSLAPGDIKIVLKEDLQRLPIFGWGMRFFEFLFMKRKMAEDKKGMDLVLTRAMNDKVPCHLLLFPEGTVLTNDTRQKSDAFAKKADLSYAYKYVLVPRVSGFYHTLGLMGAGQPDGVTEIWDVTMAYPHGIDKYAFDEFSAFKTFLTGDAPHSIFLHVNKIPVSEIPCLPVKGTLGDSVPLEFNNWMYGQWQKKDDLMANFYKTGSFTQEEPKRVVSIRPYLTDALRILVVLVLGYGTLYFVASVGWSYAVKLLV</sequence>
<accession>A0A507CAE1</accession>
<dbReference type="InterPro" id="IPR002123">
    <property type="entry name" value="Plipid/glycerol_acylTrfase"/>
</dbReference>
<dbReference type="GO" id="GO:0005783">
    <property type="term" value="C:endoplasmic reticulum"/>
    <property type="evidence" value="ECO:0007669"/>
    <property type="project" value="TreeGrafter"/>
</dbReference>
<feature type="transmembrane region" description="Helical" evidence="4">
    <location>
        <begin position="353"/>
        <end position="375"/>
    </location>
</feature>
<dbReference type="GeneID" id="42002502"/>
<feature type="domain" description="Phospholipid/glycerol acyltransferase" evidence="5">
    <location>
        <begin position="120"/>
        <end position="228"/>
    </location>
</feature>
<organism evidence="6 7">
    <name type="scientific">Synchytrium microbalum</name>
    <dbReference type="NCBI Taxonomy" id="1806994"/>
    <lineage>
        <taxon>Eukaryota</taxon>
        <taxon>Fungi</taxon>
        <taxon>Fungi incertae sedis</taxon>
        <taxon>Chytridiomycota</taxon>
        <taxon>Chytridiomycota incertae sedis</taxon>
        <taxon>Chytridiomycetes</taxon>
        <taxon>Synchytriales</taxon>
        <taxon>Synchytriaceae</taxon>
        <taxon>Synchytrium</taxon>
    </lineage>
</organism>
<dbReference type="AlphaFoldDB" id="A0A507CAE1"/>
<evidence type="ECO:0000256" key="2">
    <source>
        <dbReference type="ARBA" id="ARBA00022679"/>
    </source>
</evidence>
<name>A0A507CAE1_9FUNG</name>
<dbReference type="SMART" id="SM00563">
    <property type="entry name" value="PlsC"/>
    <property type="match status" value="1"/>
</dbReference>
<feature type="transmembrane region" description="Helical" evidence="4">
    <location>
        <begin position="60"/>
        <end position="77"/>
    </location>
</feature>
<keyword evidence="4" id="KW-1133">Transmembrane helix</keyword>
<protein>
    <submittedName>
        <fullName evidence="6">1-acylglycerol-3-phosphate O-acyltransferase</fullName>
    </submittedName>
</protein>
<proteinExistence type="inferred from homology"/>
<reference evidence="6 7" key="1">
    <citation type="journal article" date="2019" name="Sci. Rep.">
        <title>Comparative genomics of chytrid fungi reveal insights into the obligate biotrophic and pathogenic lifestyle of Synchytrium endobioticum.</title>
        <authorList>
            <person name="van de Vossenberg B.T.L.H."/>
            <person name="Warris S."/>
            <person name="Nguyen H.D.T."/>
            <person name="van Gent-Pelzer M.P.E."/>
            <person name="Joly D.L."/>
            <person name="van de Geest H.C."/>
            <person name="Bonants P.J.M."/>
            <person name="Smith D.S."/>
            <person name="Levesque C.A."/>
            <person name="van der Lee T.A.J."/>
        </authorList>
    </citation>
    <scope>NUCLEOTIDE SEQUENCE [LARGE SCALE GENOMIC DNA]</scope>
    <source>
        <strain evidence="6 7">JEL517</strain>
    </source>
</reference>
<comment type="caution">
    <text evidence="6">The sequence shown here is derived from an EMBL/GenBank/DDBJ whole genome shotgun (WGS) entry which is preliminary data.</text>
</comment>
<keyword evidence="7" id="KW-1185">Reference proteome</keyword>
<dbReference type="Proteomes" id="UP000319731">
    <property type="component" value="Unassembled WGS sequence"/>
</dbReference>
<evidence type="ECO:0000256" key="4">
    <source>
        <dbReference type="SAM" id="Phobius"/>
    </source>
</evidence>
<keyword evidence="3 6" id="KW-0012">Acyltransferase</keyword>
<dbReference type="CDD" id="cd07990">
    <property type="entry name" value="LPLAT_LCLAT1-like"/>
    <property type="match status" value="1"/>
</dbReference>
<gene>
    <name evidence="6" type="ORF">SmJEL517_g01277</name>
</gene>
<evidence type="ECO:0000256" key="1">
    <source>
        <dbReference type="ARBA" id="ARBA00008655"/>
    </source>
</evidence>
<dbReference type="STRING" id="1806994.A0A507CAE1"/>
<keyword evidence="4" id="KW-0812">Transmembrane</keyword>
<evidence type="ECO:0000313" key="6">
    <source>
        <dbReference type="EMBL" id="TPX36572.1"/>
    </source>
</evidence>
<feature type="transmembrane region" description="Helical" evidence="4">
    <location>
        <begin position="23"/>
        <end position="48"/>
    </location>
</feature>
<evidence type="ECO:0000256" key="3">
    <source>
        <dbReference type="ARBA" id="ARBA00023315"/>
    </source>
</evidence>
<comment type="similarity">
    <text evidence="1">Belongs to the 1-acyl-sn-glycerol-3-phosphate acyltransferase family.</text>
</comment>
<evidence type="ECO:0000313" key="7">
    <source>
        <dbReference type="Proteomes" id="UP000319731"/>
    </source>
</evidence>
<keyword evidence="4" id="KW-0472">Membrane</keyword>
<dbReference type="PANTHER" id="PTHR10983">
    <property type="entry name" value="1-ACYLGLYCEROL-3-PHOSPHATE ACYLTRANSFERASE-RELATED"/>
    <property type="match status" value="1"/>
</dbReference>
<dbReference type="OrthoDB" id="189226at2759"/>
<keyword evidence="2 6" id="KW-0808">Transferase</keyword>
<dbReference type="PANTHER" id="PTHR10983:SF16">
    <property type="entry name" value="LYSOCARDIOLIPIN ACYLTRANSFERASE 1"/>
    <property type="match status" value="1"/>
</dbReference>
<dbReference type="GO" id="GO:0036149">
    <property type="term" value="P:phosphatidylinositol acyl-chain remodeling"/>
    <property type="evidence" value="ECO:0007669"/>
    <property type="project" value="TreeGrafter"/>
</dbReference>